<evidence type="ECO:0000313" key="1">
    <source>
        <dbReference type="EMBL" id="GAB58092.1"/>
    </source>
</evidence>
<accession>I1DVL4</accession>
<sequence>MMSLKCCSSDISKLAASQYSRAHNSIAAEVAQQQLANYT</sequence>
<proteinExistence type="predicted"/>
<reference evidence="1 2" key="1">
    <citation type="journal article" date="2012" name="J. Bacteriol.">
        <title>Genome Sequence of the Protease-Producing Bacterium Rheinheimera nanhaiensis E407-8T, Isolated from Deep-Sea Sediment of the South China Sea.</title>
        <authorList>
            <person name="Zhang X.-Y."/>
            <person name="Zhang Y.-J."/>
            <person name="Qin Q.-L."/>
            <person name="Xie B.-B."/>
            <person name="Chen X.-L."/>
            <person name="Zhou B.-C."/>
            <person name="Zhang Y.-Z."/>
        </authorList>
    </citation>
    <scope>NUCLEOTIDE SEQUENCE [LARGE SCALE GENOMIC DNA]</scope>
    <source>
        <strain evidence="1 2">E407-8</strain>
    </source>
</reference>
<dbReference type="Proteomes" id="UP000004374">
    <property type="component" value="Unassembled WGS sequence"/>
</dbReference>
<dbReference type="EMBL" id="BAFK01000004">
    <property type="protein sequence ID" value="GAB58092.1"/>
    <property type="molecule type" value="Genomic_DNA"/>
</dbReference>
<evidence type="ECO:0000313" key="2">
    <source>
        <dbReference type="Proteomes" id="UP000004374"/>
    </source>
</evidence>
<organism evidence="1 2">
    <name type="scientific">Rheinheimera nanhaiensis E407-8</name>
    <dbReference type="NCBI Taxonomy" id="562729"/>
    <lineage>
        <taxon>Bacteria</taxon>
        <taxon>Pseudomonadati</taxon>
        <taxon>Pseudomonadota</taxon>
        <taxon>Gammaproteobacteria</taxon>
        <taxon>Chromatiales</taxon>
        <taxon>Chromatiaceae</taxon>
        <taxon>Rheinheimera</taxon>
    </lineage>
</organism>
<gene>
    <name evidence="1" type="ORF">RNAN_1063</name>
</gene>
<keyword evidence="2" id="KW-1185">Reference proteome</keyword>
<name>I1DVL4_9GAMM</name>
<comment type="caution">
    <text evidence="1">The sequence shown here is derived from an EMBL/GenBank/DDBJ whole genome shotgun (WGS) entry which is preliminary data.</text>
</comment>
<protein>
    <submittedName>
        <fullName evidence="1">Uncharacterized protein</fullName>
    </submittedName>
</protein>
<dbReference type="AlphaFoldDB" id="I1DVL4"/>